<reference evidence="2 3" key="1">
    <citation type="journal article" date="2009" name="Science">
        <title>Green evolution and dynamic adaptations revealed by genomes of the marine picoeukaryotes Micromonas.</title>
        <authorList>
            <person name="Worden A.Z."/>
            <person name="Lee J.H."/>
            <person name="Mock T."/>
            <person name="Rouze P."/>
            <person name="Simmons M.P."/>
            <person name="Aerts A.L."/>
            <person name="Allen A.E."/>
            <person name="Cuvelier M.L."/>
            <person name="Derelle E."/>
            <person name="Everett M.V."/>
            <person name="Foulon E."/>
            <person name="Grimwood J."/>
            <person name="Gundlach H."/>
            <person name="Henrissat B."/>
            <person name="Napoli C."/>
            <person name="McDonald S.M."/>
            <person name="Parker M.S."/>
            <person name="Rombauts S."/>
            <person name="Salamov A."/>
            <person name="Von Dassow P."/>
            <person name="Badger J.H."/>
            <person name="Coutinho P.M."/>
            <person name="Demir E."/>
            <person name="Dubchak I."/>
            <person name="Gentemann C."/>
            <person name="Eikrem W."/>
            <person name="Gready J.E."/>
            <person name="John U."/>
            <person name="Lanier W."/>
            <person name="Lindquist E.A."/>
            <person name="Lucas S."/>
            <person name="Mayer K.F."/>
            <person name="Moreau H."/>
            <person name="Not F."/>
            <person name="Otillar R."/>
            <person name="Panaud O."/>
            <person name="Pangilinan J."/>
            <person name="Paulsen I."/>
            <person name="Piegu B."/>
            <person name="Poliakov A."/>
            <person name="Robbens S."/>
            <person name="Schmutz J."/>
            <person name="Toulza E."/>
            <person name="Wyss T."/>
            <person name="Zelensky A."/>
            <person name="Zhou K."/>
            <person name="Armbrust E.V."/>
            <person name="Bhattacharya D."/>
            <person name="Goodenough U.W."/>
            <person name="Van de Peer Y."/>
            <person name="Grigoriev I.V."/>
        </authorList>
    </citation>
    <scope>NUCLEOTIDE SEQUENCE [LARGE SCALE GENOMIC DNA]</scope>
    <source>
        <strain evidence="2 3">CCMP1545</strain>
    </source>
</reference>
<dbReference type="EMBL" id="GG663745">
    <property type="protein sequence ID" value="EEH53915.1"/>
    <property type="molecule type" value="Genomic_DNA"/>
</dbReference>
<feature type="compositionally biased region" description="Low complexity" evidence="1">
    <location>
        <begin position="123"/>
        <end position="133"/>
    </location>
</feature>
<protein>
    <submittedName>
        <fullName evidence="2">Predicted protein</fullName>
    </submittedName>
</protein>
<dbReference type="Proteomes" id="UP000001876">
    <property type="component" value="Unassembled WGS sequence"/>
</dbReference>
<dbReference type="AlphaFoldDB" id="C1N1Z2"/>
<feature type="region of interest" description="Disordered" evidence="1">
    <location>
        <begin position="1"/>
        <end position="52"/>
    </location>
</feature>
<keyword evidence="3" id="KW-1185">Reference proteome</keyword>
<evidence type="ECO:0000313" key="3">
    <source>
        <dbReference type="Proteomes" id="UP000001876"/>
    </source>
</evidence>
<dbReference type="KEGG" id="mpp:MICPUCDRAFT_70061"/>
<feature type="compositionally biased region" description="Polar residues" evidence="1">
    <location>
        <begin position="68"/>
        <end position="84"/>
    </location>
</feature>
<evidence type="ECO:0000256" key="1">
    <source>
        <dbReference type="SAM" id="MobiDB-lite"/>
    </source>
</evidence>
<dbReference type="RefSeq" id="XP_003062203.1">
    <property type="nucleotide sequence ID" value="XM_003062157.1"/>
</dbReference>
<name>C1N1Z2_MICPC</name>
<feature type="compositionally biased region" description="Basic and acidic residues" evidence="1">
    <location>
        <begin position="23"/>
        <end position="41"/>
    </location>
</feature>
<feature type="region of interest" description="Disordered" evidence="1">
    <location>
        <begin position="123"/>
        <end position="177"/>
    </location>
</feature>
<dbReference type="GeneID" id="9687642"/>
<feature type="region of interest" description="Disordered" evidence="1">
    <location>
        <begin position="66"/>
        <end position="98"/>
    </location>
</feature>
<gene>
    <name evidence="2" type="ORF">MICPUCDRAFT_70061</name>
</gene>
<organism evidence="3">
    <name type="scientific">Micromonas pusilla (strain CCMP1545)</name>
    <name type="common">Picoplanktonic green alga</name>
    <dbReference type="NCBI Taxonomy" id="564608"/>
    <lineage>
        <taxon>Eukaryota</taxon>
        <taxon>Viridiplantae</taxon>
        <taxon>Chlorophyta</taxon>
        <taxon>Mamiellophyceae</taxon>
        <taxon>Mamiellales</taxon>
        <taxon>Mamiellaceae</taxon>
        <taxon>Micromonas</taxon>
    </lineage>
</organism>
<accession>C1N1Z2</accession>
<feature type="compositionally biased region" description="Polar residues" evidence="1">
    <location>
        <begin position="166"/>
        <end position="177"/>
    </location>
</feature>
<proteinExistence type="predicted"/>
<evidence type="ECO:0000313" key="2">
    <source>
        <dbReference type="EMBL" id="EEH53915.1"/>
    </source>
</evidence>
<sequence>MICAGEAIEGESVGQSCVSPVKRTNDVERKARGEEKREGKSSRNGARPAGTGVIVWESSLDDERTCAMPTTSSARGRNSDSSGKCATCPARTTAPSAAAGGAIVSTGFSSSLNHFVTRSGALVTSSVRTSTSTPRNASASVDAGLSTSSTPPGGGNSPGSVAENAAKSSSGDDSFVT</sequence>